<sequence>MRFITLAALPLAFALIGAAQPAATTLPQTSAAERVKAHMTFLSSDLLEGRDTGSRGHEIAAGYVVSQLQALGLKPGGDKGNWYQQVPYRRATLDGTPTASLTTRGAATPLVQGTDLSVRPNLVTKDMKVNAGLVFVGYGIADPVLGIDHYRGVDARGKIVVAFSGTPKGVPSDIAAHLNQVKAQNAAARGAVGYVEITANPAGNWGSLAMAGTRPVTNWADGKGGSGQGRAAPLLRISFSKATAERLFAGARQTLAAVQAEAAAGRQPKGFPLTGTLRVEATSKWEDFTSPNVVAVLPGSDPKLRQEYVALMGHLDHIGVRRNAKPGEDAINNGALDNASGVSTMLETARAFVASGQAPKRSLLFLAVTGEELGLTGADYFATNPTVRLNEVAALVNLDMPLLLYPFRDVIAFGAEHSNIVKAVDAAGAAMQVTATPDPMPEQGLFTRSDHYRFVTRGVPSVFLMTGYANGGEAQWKKFLSGCYHSPCDEVGQGIDWDAAARFGELNYRIARQLADAPERPRWYADSYFGRAFGAGQPKLAR</sequence>
<evidence type="ECO:0000256" key="1">
    <source>
        <dbReference type="SAM" id="SignalP"/>
    </source>
</evidence>
<dbReference type="SUPFAM" id="SSF52025">
    <property type="entry name" value="PA domain"/>
    <property type="match status" value="1"/>
</dbReference>
<reference evidence="3 4" key="1">
    <citation type="submission" date="2024-02" db="EMBL/GenBank/DDBJ databases">
        <title>Full genome sequence of Sphingomonas kaistensis.</title>
        <authorList>
            <person name="Poletto B.L."/>
            <person name="Silva G."/>
            <person name="Galante D."/>
            <person name="Campos K.R."/>
            <person name="Santos M.B.N."/>
            <person name="Sacchi C.T."/>
        </authorList>
    </citation>
    <scope>NUCLEOTIDE SEQUENCE [LARGE SCALE GENOMIC DNA]</scope>
    <source>
        <strain evidence="3 4">MA4R</strain>
    </source>
</reference>
<dbReference type="PANTHER" id="PTHR12147:SF26">
    <property type="entry name" value="PEPTIDASE M28 DOMAIN-CONTAINING PROTEIN"/>
    <property type="match status" value="1"/>
</dbReference>
<feature type="chain" id="PRO_5047314563" evidence="1">
    <location>
        <begin position="22"/>
        <end position="542"/>
    </location>
</feature>
<gene>
    <name evidence="3" type="ORF">V6R86_04280</name>
</gene>
<dbReference type="Gene3D" id="3.50.30.30">
    <property type="match status" value="1"/>
</dbReference>
<dbReference type="InterPro" id="IPR046450">
    <property type="entry name" value="PA_dom_sf"/>
</dbReference>
<dbReference type="Pfam" id="PF04389">
    <property type="entry name" value="Peptidase_M28"/>
    <property type="match status" value="1"/>
</dbReference>
<feature type="domain" description="Peptidase M28" evidence="2">
    <location>
        <begin position="292"/>
        <end position="507"/>
    </location>
</feature>
<dbReference type="InterPro" id="IPR045175">
    <property type="entry name" value="M28_fam"/>
</dbReference>
<evidence type="ECO:0000313" key="3">
    <source>
        <dbReference type="EMBL" id="WWM69922.1"/>
    </source>
</evidence>
<dbReference type="Gene3D" id="3.40.630.10">
    <property type="entry name" value="Zn peptidases"/>
    <property type="match status" value="2"/>
</dbReference>
<dbReference type="Proteomes" id="UP001382935">
    <property type="component" value="Chromosome"/>
</dbReference>
<dbReference type="InterPro" id="IPR007484">
    <property type="entry name" value="Peptidase_M28"/>
</dbReference>
<evidence type="ECO:0000313" key="4">
    <source>
        <dbReference type="Proteomes" id="UP001382935"/>
    </source>
</evidence>
<dbReference type="RefSeq" id="WP_338502416.1">
    <property type="nucleotide sequence ID" value="NZ_CP145607.1"/>
</dbReference>
<accession>A0ABZ2G1D0</accession>
<keyword evidence="1" id="KW-0732">Signal</keyword>
<dbReference type="PANTHER" id="PTHR12147">
    <property type="entry name" value="METALLOPEPTIDASE M28 FAMILY MEMBER"/>
    <property type="match status" value="1"/>
</dbReference>
<dbReference type="SUPFAM" id="SSF53187">
    <property type="entry name" value="Zn-dependent exopeptidases"/>
    <property type="match status" value="1"/>
</dbReference>
<proteinExistence type="predicted"/>
<organism evidence="3 4">
    <name type="scientific">Sphingomonas kaistensis</name>
    <dbReference type="NCBI Taxonomy" id="298708"/>
    <lineage>
        <taxon>Bacteria</taxon>
        <taxon>Pseudomonadati</taxon>
        <taxon>Pseudomonadota</taxon>
        <taxon>Alphaproteobacteria</taxon>
        <taxon>Sphingomonadales</taxon>
        <taxon>Sphingomonadaceae</taxon>
        <taxon>Sphingomonas</taxon>
    </lineage>
</organism>
<feature type="signal peptide" evidence="1">
    <location>
        <begin position="1"/>
        <end position="21"/>
    </location>
</feature>
<dbReference type="EMBL" id="CP145607">
    <property type="protein sequence ID" value="WWM69922.1"/>
    <property type="molecule type" value="Genomic_DNA"/>
</dbReference>
<keyword evidence="4" id="KW-1185">Reference proteome</keyword>
<evidence type="ECO:0000259" key="2">
    <source>
        <dbReference type="Pfam" id="PF04389"/>
    </source>
</evidence>
<name>A0ABZ2G1D0_9SPHN</name>
<protein>
    <submittedName>
        <fullName evidence="3">M28 family peptidase</fullName>
    </submittedName>
</protein>